<gene>
    <name evidence="1" type="ORF">E3U55_16360</name>
</gene>
<evidence type="ECO:0000313" key="2">
    <source>
        <dbReference type="Proteomes" id="UP000297975"/>
    </source>
</evidence>
<sequence length="77" mass="8974">MEQFINEFISPSKQYKAQVIKRTDGLYTTEVFMWQEDSGYKFWSQIKEGMSLVDTEERAIESALDKLRQCSGEIING</sequence>
<name>A0A4Y8II77_9BACI</name>
<keyword evidence="2" id="KW-1185">Reference proteome</keyword>
<dbReference type="Proteomes" id="UP000297975">
    <property type="component" value="Unassembled WGS sequence"/>
</dbReference>
<dbReference type="RefSeq" id="WP_134341557.1">
    <property type="nucleotide sequence ID" value="NZ_SOPW01000027.1"/>
</dbReference>
<accession>A0A4Y8II77</accession>
<dbReference type="EMBL" id="SOPW01000027">
    <property type="protein sequence ID" value="TFB13303.1"/>
    <property type="molecule type" value="Genomic_DNA"/>
</dbReference>
<comment type="caution">
    <text evidence="1">The sequence shown here is derived from an EMBL/GenBank/DDBJ whole genome shotgun (WGS) entry which is preliminary data.</text>
</comment>
<proteinExistence type="predicted"/>
<protein>
    <submittedName>
        <fullName evidence="1">Uncharacterized protein</fullName>
    </submittedName>
</protein>
<organism evidence="1 2">
    <name type="scientific">Filobacillus milosensis</name>
    <dbReference type="NCBI Taxonomy" id="94137"/>
    <lineage>
        <taxon>Bacteria</taxon>
        <taxon>Bacillati</taxon>
        <taxon>Bacillota</taxon>
        <taxon>Bacilli</taxon>
        <taxon>Bacillales</taxon>
        <taxon>Bacillaceae</taxon>
        <taxon>Filobacillus</taxon>
    </lineage>
</organism>
<reference evidence="1 2" key="1">
    <citation type="submission" date="2019-03" db="EMBL/GenBank/DDBJ databases">
        <authorList>
            <person name="He R.-H."/>
        </authorList>
    </citation>
    <scope>NUCLEOTIDE SEQUENCE [LARGE SCALE GENOMIC DNA]</scope>
    <source>
        <strain evidence="2">SH 714</strain>
    </source>
</reference>
<dbReference type="AlphaFoldDB" id="A0A4Y8II77"/>
<dbReference type="OrthoDB" id="2738800at2"/>
<evidence type="ECO:0000313" key="1">
    <source>
        <dbReference type="EMBL" id="TFB13303.1"/>
    </source>
</evidence>